<protein>
    <submittedName>
        <fullName evidence="3">Uncharacterized protein</fullName>
    </submittedName>
</protein>
<evidence type="ECO:0000313" key="3">
    <source>
        <dbReference type="EMBL" id="EKC36254.1"/>
    </source>
</evidence>
<evidence type="ECO:0000256" key="2">
    <source>
        <dbReference type="SAM" id="MobiDB-lite"/>
    </source>
</evidence>
<reference evidence="3" key="1">
    <citation type="journal article" date="2012" name="Nature">
        <title>The oyster genome reveals stress adaptation and complexity of shell formation.</title>
        <authorList>
            <person name="Zhang G."/>
            <person name="Fang X."/>
            <person name="Guo X."/>
            <person name="Li L."/>
            <person name="Luo R."/>
            <person name="Xu F."/>
            <person name="Yang P."/>
            <person name="Zhang L."/>
            <person name="Wang X."/>
            <person name="Qi H."/>
            <person name="Xiong Z."/>
            <person name="Que H."/>
            <person name="Xie Y."/>
            <person name="Holland P.W."/>
            <person name="Paps J."/>
            <person name="Zhu Y."/>
            <person name="Wu F."/>
            <person name="Chen Y."/>
            <person name="Wang J."/>
            <person name="Peng C."/>
            <person name="Meng J."/>
            <person name="Yang L."/>
            <person name="Liu J."/>
            <person name="Wen B."/>
            <person name="Zhang N."/>
            <person name="Huang Z."/>
            <person name="Zhu Q."/>
            <person name="Feng Y."/>
            <person name="Mount A."/>
            <person name="Hedgecock D."/>
            <person name="Xu Z."/>
            <person name="Liu Y."/>
            <person name="Domazet-Loso T."/>
            <person name="Du Y."/>
            <person name="Sun X."/>
            <person name="Zhang S."/>
            <person name="Liu B."/>
            <person name="Cheng P."/>
            <person name="Jiang X."/>
            <person name="Li J."/>
            <person name="Fan D."/>
            <person name="Wang W."/>
            <person name="Fu W."/>
            <person name="Wang T."/>
            <person name="Wang B."/>
            <person name="Zhang J."/>
            <person name="Peng Z."/>
            <person name="Li Y."/>
            <person name="Li N."/>
            <person name="Wang J."/>
            <person name="Chen M."/>
            <person name="He Y."/>
            <person name="Tan F."/>
            <person name="Song X."/>
            <person name="Zheng Q."/>
            <person name="Huang R."/>
            <person name="Yang H."/>
            <person name="Du X."/>
            <person name="Chen L."/>
            <person name="Yang M."/>
            <person name="Gaffney P.M."/>
            <person name="Wang S."/>
            <person name="Luo L."/>
            <person name="She Z."/>
            <person name="Ming Y."/>
            <person name="Huang W."/>
            <person name="Zhang S."/>
            <person name="Huang B."/>
            <person name="Zhang Y."/>
            <person name="Qu T."/>
            <person name="Ni P."/>
            <person name="Miao G."/>
            <person name="Wang J."/>
            <person name="Wang Q."/>
            <person name="Steinberg C.E."/>
            <person name="Wang H."/>
            <person name="Li N."/>
            <person name="Qian L."/>
            <person name="Zhang G."/>
            <person name="Li Y."/>
            <person name="Yang H."/>
            <person name="Liu X."/>
            <person name="Wang J."/>
            <person name="Yin Y."/>
            <person name="Wang J."/>
        </authorList>
    </citation>
    <scope>NUCLEOTIDE SEQUENCE [LARGE SCALE GENOMIC DNA]</scope>
    <source>
        <strain evidence="3">05x7-T-G4-1.051#20</strain>
    </source>
</reference>
<accession>K1QYJ8</accession>
<name>K1QYJ8_MAGGI</name>
<keyword evidence="1" id="KW-0175">Coiled coil</keyword>
<feature type="region of interest" description="Disordered" evidence="2">
    <location>
        <begin position="167"/>
        <end position="202"/>
    </location>
</feature>
<feature type="region of interest" description="Disordered" evidence="2">
    <location>
        <begin position="226"/>
        <end position="297"/>
    </location>
</feature>
<feature type="compositionally biased region" description="Basic and acidic residues" evidence="2">
    <location>
        <begin position="264"/>
        <end position="288"/>
    </location>
</feature>
<evidence type="ECO:0000256" key="1">
    <source>
        <dbReference type="SAM" id="Coils"/>
    </source>
</evidence>
<gene>
    <name evidence="3" type="ORF">CGI_10024181</name>
</gene>
<feature type="compositionally biased region" description="Basic and acidic residues" evidence="2">
    <location>
        <begin position="230"/>
        <end position="244"/>
    </location>
</feature>
<dbReference type="InParanoid" id="K1QYJ8"/>
<dbReference type="EMBL" id="JH817566">
    <property type="protein sequence ID" value="EKC36254.1"/>
    <property type="molecule type" value="Genomic_DNA"/>
</dbReference>
<dbReference type="AlphaFoldDB" id="K1QYJ8"/>
<dbReference type="HOGENOM" id="CLU_840063_0_0_1"/>
<feature type="coiled-coil region" evidence="1">
    <location>
        <begin position="99"/>
        <end position="129"/>
    </location>
</feature>
<organism evidence="3">
    <name type="scientific">Magallana gigas</name>
    <name type="common">Pacific oyster</name>
    <name type="synonym">Crassostrea gigas</name>
    <dbReference type="NCBI Taxonomy" id="29159"/>
    <lineage>
        <taxon>Eukaryota</taxon>
        <taxon>Metazoa</taxon>
        <taxon>Spiralia</taxon>
        <taxon>Lophotrochozoa</taxon>
        <taxon>Mollusca</taxon>
        <taxon>Bivalvia</taxon>
        <taxon>Autobranchia</taxon>
        <taxon>Pteriomorphia</taxon>
        <taxon>Ostreida</taxon>
        <taxon>Ostreoidea</taxon>
        <taxon>Ostreidae</taxon>
        <taxon>Magallana</taxon>
    </lineage>
</organism>
<feature type="compositionally biased region" description="Basic and acidic residues" evidence="2">
    <location>
        <begin position="181"/>
        <end position="191"/>
    </location>
</feature>
<proteinExistence type="predicted"/>
<sequence length="331" mass="38556">MGEISTTGFKFLSVHKKLDLELERNIKKIDREAMKRRHTLYVETEGVRRDMHKMFHDAKDIDTIFGPEFTDDIARKMFPSSRKSSVTDQLIPKSMSYTLTQARNAMKELKKLKSREKKLQAKMNRIRKKNMSKRLTKTNENEEKELSLIVDSIRRLTVFVANEDNQEPLLPQINESDSADDQTKKDEKELRSGAQKMSSRRWKALKISRELSLPIINKRRNISVKIPRCTMDDDKNNSKQERPKMPSRNSVDLSTLPAISLAKKKQEDNETKPQTDKQTDKQEEKLQDGGEDQNSGFMISKYISEVHGNLPEEILLEIERMVKEESFILDK</sequence>